<comment type="similarity">
    <text evidence="2">Belongs to the MCM10 family.</text>
</comment>
<evidence type="ECO:0000256" key="7">
    <source>
        <dbReference type="ARBA" id="ARBA00022833"/>
    </source>
</evidence>
<dbReference type="Pfam" id="PF22379">
    <property type="entry name" value="OB_MCM10"/>
    <property type="match status" value="1"/>
</dbReference>
<dbReference type="Pfam" id="PF24863">
    <property type="entry name" value="zf-CCCH_Mcm10"/>
    <property type="match status" value="1"/>
</dbReference>
<dbReference type="GO" id="GO:0008270">
    <property type="term" value="F:zinc ion binding"/>
    <property type="evidence" value="ECO:0007669"/>
    <property type="project" value="UniProtKB-KW"/>
</dbReference>
<reference evidence="12" key="1">
    <citation type="submission" date="2025-08" db="UniProtKB">
        <authorList>
            <consortium name="RefSeq"/>
        </authorList>
    </citation>
    <scope>IDENTIFICATION</scope>
    <source>
        <tissue evidence="12">Tentacle</tissue>
    </source>
</reference>
<dbReference type="SMART" id="SM01280">
    <property type="entry name" value="Mcm10"/>
    <property type="match status" value="1"/>
</dbReference>
<dbReference type="Gene3D" id="2.40.50.140">
    <property type="entry name" value="Nucleic acid-binding proteins"/>
    <property type="match status" value="1"/>
</dbReference>
<feature type="compositionally biased region" description="Acidic residues" evidence="9">
    <location>
        <begin position="14"/>
        <end position="29"/>
    </location>
</feature>
<dbReference type="GO" id="GO:0003697">
    <property type="term" value="F:single-stranded DNA binding"/>
    <property type="evidence" value="ECO:0007669"/>
    <property type="project" value="InterPro"/>
</dbReference>
<dbReference type="GO" id="GO:0043596">
    <property type="term" value="C:nuclear replication fork"/>
    <property type="evidence" value="ECO:0007669"/>
    <property type="project" value="TreeGrafter"/>
</dbReference>
<keyword evidence="5" id="KW-0479">Metal-binding</keyword>
<name>A0A6P8IBA1_ACTTE</name>
<evidence type="ECO:0000256" key="9">
    <source>
        <dbReference type="SAM" id="MobiDB-lite"/>
    </source>
</evidence>
<dbReference type="InterPro" id="IPR015411">
    <property type="entry name" value="Rep_factor_Mcm10_C"/>
</dbReference>
<organism evidence="11 12">
    <name type="scientific">Actinia tenebrosa</name>
    <name type="common">Australian red waratah sea anemone</name>
    <dbReference type="NCBI Taxonomy" id="6105"/>
    <lineage>
        <taxon>Eukaryota</taxon>
        <taxon>Metazoa</taxon>
        <taxon>Cnidaria</taxon>
        <taxon>Anthozoa</taxon>
        <taxon>Hexacorallia</taxon>
        <taxon>Actiniaria</taxon>
        <taxon>Actiniidae</taxon>
        <taxon>Actinia</taxon>
    </lineage>
</organism>
<dbReference type="InParanoid" id="A0A6P8IBA1"/>
<dbReference type="GeneID" id="116297866"/>
<dbReference type="GO" id="GO:0006270">
    <property type="term" value="P:DNA replication initiation"/>
    <property type="evidence" value="ECO:0007669"/>
    <property type="project" value="InterPro"/>
</dbReference>
<comment type="subcellular location">
    <subcellularLocation>
        <location evidence="1">Nucleus</location>
    </subcellularLocation>
</comment>
<evidence type="ECO:0000256" key="1">
    <source>
        <dbReference type="ARBA" id="ARBA00004123"/>
    </source>
</evidence>
<keyword evidence="4" id="KW-0235">DNA replication</keyword>
<keyword evidence="6" id="KW-0863">Zinc-finger</keyword>
<dbReference type="InterPro" id="IPR015408">
    <property type="entry name" value="Znf_Mcm10/DnaG"/>
</dbReference>
<dbReference type="InterPro" id="IPR056791">
    <property type="entry name" value="Znf_Mcm10_C"/>
</dbReference>
<dbReference type="InterPro" id="IPR012340">
    <property type="entry name" value="NA-bd_OB-fold"/>
</dbReference>
<evidence type="ECO:0000256" key="8">
    <source>
        <dbReference type="ARBA" id="ARBA00023242"/>
    </source>
</evidence>
<dbReference type="KEGG" id="aten:116297866"/>
<evidence type="ECO:0000256" key="5">
    <source>
        <dbReference type="ARBA" id="ARBA00022723"/>
    </source>
</evidence>
<dbReference type="FunFam" id="2.40.50.140:FF:000174">
    <property type="entry name" value="DNA replication licensing factor mcm10"/>
    <property type="match status" value="1"/>
</dbReference>
<sequence length="687" mass="76740">MEAEDDLNVLAALLDDDDDNDDGDNDDAFLNEAAELCPETKTPTSPTTQTSTKETSSISCIETPKLLEPPKKQSVKRKREETSAKEEASKKVPGNKEKDVQMDAFSGLYIINPLISSTSMSNRMEGRKMILISNISRLLKGKDADYDWVTIGVLAKKLPAKTSSNGKTYGIWKLSDLGATTANDTVALFLFGEVYKKHWKTTEGSVIALLNPSILPAKEKQSQELALTLDNPKKLMMMGISRDFGHCLALTKKDGKSCTNIVNKQYGEFCEYHITSAYKKVQSRRIELQSEYKTPNKSPLIKKLCKDMSSSTFMYQGKTLTLNSAAPQKTKNVSLAALDNAQNVKTSQVTAIKEKPSKTTTNNTDKPSTHFLDLLAQPSVGTRNLVKYLHLDKEKQENKKETVKEMSASQLLKNHNRDVQKSREVARTKSLVPMLGKGIQPGGDIVFDGFPQKTSKSSALAKHRALSMIRSKGPLEKSNPNAVKKKISPLANKNVEQRVESNINSSTIQSNENSSPENQPKKRRLLGPEFGVINLNSNEGKRLLRAKSLHNDQVESVQAERQEKYFNELEKKERLEDKMKAIKELTVTVYCCKKCKYIDESAADICFKENHPLKKTKASKRFFACKHCGTRAISYSSKLPKVTCSNCGEMNFERASMYMERKGPKIGGETLLVRGEEQPKYFNSIQS</sequence>
<dbReference type="Proteomes" id="UP000515163">
    <property type="component" value="Unplaced"/>
</dbReference>
<feature type="region of interest" description="Disordered" evidence="9">
    <location>
        <begin position="397"/>
        <end position="423"/>
    </location>
</feature>
<dbReference type="Pfam" id="PF09332">
    <property type="entry name" value="Mcm10"/>
    <property type="match status" value="1"/>
</dbReference>
<feature type="compositionally biased region" description="Polar residues" evidence="9">
    <location>
        <begin position="502"/>
        <end position="518"/>
    </location>
</feature>
<keyword evidence="8" id="KW-0539">Nucleus</keyword>
<protein>
    <recommendedName>
        <fullName evidence="3">Protein MCM10 homolog</fullName>
    </recommendedName>
</protein>
<feature type="compositionally biased region" description="Low complexity" evidence="9">
    <location>
        <begin position="39"/>
        <end position="57"/>
    </location>
</feature>
<evidence type="ECO:0000259" key="10">
    <source>
        <dbReference type="SMART" id="SM01280"/>
    </source>
</evidence>
<proteinExistence type="inferred from homology"/>
<dbReference type="InterPro" id="IPR040184">
    <property type="entry name" value="Mcm10"/>
</dbReference>
<dbReference type="Pfam" id="PF09329">
    <property type="entry name" value="zf-primase"/>
    <property type="match status" value="1"/>
</dbReference>
<keyword evidence="7" id="KW-0862">Zinc</keyword>
<feature type="region of interest" description="Disordered" evidence="9">
    <location>
        <begin position="502"/>
        <end position="523"/>
    </location>
</feature>
<dbReference type="PANTHER" id="PTHR13454:SF11">
    <property type="entry name" value="PROTEIN MCM10 HOMOLOG"/>
    <property type="match status" value="1"/>
</dbReference>
<feature type="compositionally biased region" description="Basic and acidic residues" evidence="9">
    <location>
        <begin position="78"/>
        <end position="96"/>
    </location>
</feature>
<feature type="domain" description="Replication factor Mcm10 C-terminal" evidence="10">
    <location>
        <begin position="375"/>
        <end position="684"/>
    </location>
</feature>
<dbReference type="GO" id="GO:0003688">
    <property type="term" value="F:DNA replication origin binding"/>
    <property type="evidence" value="ECO:0007669"/>
    <property type="project" value="TreeGrafter"/>
</dbReference>
<dbReference type="FunCoup" id="A0A6P8IBA1">
    <property type="interactions" value="1871"/>
</dbReference>
<evidence type="ECO:0000313" key="12">
    <source>
        <dbReference type="RefSeq" id="XP_031562040.1"/>
    </source>
</evidence>
<evidence type="ECO:0000256" key="2">
    <source>
        <dbReference type="ARBA" id="ARBA00009679"/>
    </source>
</evidence>
<keyword evidence="11" id="KW-1185">Reference proteome</keyword>
<evidence type="ECO:0000256" key="4">
    <source>
        <dbReference type="ARBA" id="ARBA00022705"/>
    </source>
</evidence>
<gene>
    <name evidence="12" type="primary">LOC116297866</name>
</gene>
<feature type="region of interest" description="Disordered" evidence="9">
    <location>
        <begin position="1"/>
        <end position="96"/>
    </location>
</feature>
<evidence type="ECO:0000256" key="3">
    <source>
        <dbReference type="ARBA" id="ARBA00017770"/>
    </source>
</evidence>
<evidence type="ECO:0000313" key="11">
    <source>
        <dbReference type="Proteomes" id="UP000515163"/>
    </source>
</evidence>
<accession>A0A6P8IBA1</accession>
<dbReference type="OrthoDB" id="273123at2759"/>
<evidence type="ECO:0000256" key="6">
    <source>
        <dbReference type="ARBA" id="ARBA00022771"/>
    </source>
</evidence>
<dbReference type="InterPro" id="IPR055065">
    <property type="entry name" value="OB_MCM10"/>
</dbReference>
<dbReference type="AlphaFoldDB" id="A0A6P8IBA1"/>
<dbReference type="PANTHER" id="PTHR13454">
    <property type="entry name" value="PROTEIN MCM10 HOMOLOG"/>
    <property type="match status" value="1"/>
</dbReference>
<dbReference type="RefSeq" id="XP_031562040.1">
    <property type="nucleotide sequence ID" value="XM_031706180.1"/>
</dbReference>